<comment type="caution">
    <text evidence="2">The sequence shown here is derived from an EMBL/GenBank/DDBJ whole genome shotgun (WGS) entry which is preliminary data.</text>
</comment>
<evidence type="ECO:0000313" key="3">
    <source>
        <dbReference type="Proteomes" id="UP000593576"/>
    </source>
</evidence>
<reference evidence="2 3" key="1">
    <citation type="journal article" date="2019" name="Genome Biol. Evol.">
        <title>Insights into the evolution of the New World diploid cottons (Gossypium, subgenus Houzingenia) based on genome sequencing.</title>
        <authorList>
            <person name="Grover C.E."/>
            <person name="Arick M.A. 2nd"/>
            <person name="Thrash A."/>
            <person name="Conover J.L."/>
            <person name="Sanders W.S."/>
            <person name="Peterson D.G."/>
            <person name="Frelichowski J.E."/>
            <person name="Scheffler J.A."/>
            <person name="Scheffler B.E."/>
            <person name="Wendel J.F."/>
        </authorList>
    </citation>
    <scope>NUCLEOTIDE SEQUENCE [LARGE SCALE GENOMIC DNA]</scope>
    <source>
        <strain evidence="2">1</strain>
        <tissue evidence="2">Leaf</tissue>
    </source>
</reference>
<dbReference type="InterPro" id="IPR012337">
    <property type="entry name" value="RNaseH-like_sf"/>
</dbReference>
<dbReference type="InterPro" id="IPR044730">
    <property type="entry name" value="RNase_H-like_dom_plant"/>
</dbReference>
<dbReference type="EMBL" id="JABFAF010278995">
    <property type="protein sequence ID" value="MBA0881267.1"/>
    <property type="molecule type" value="Genomic_DNA"/>
</dbReference>
<dbReference type="InterPro" id="IPR052929">
    <property type="entry name" value="RNase_H-like_EbsB-rel"/>
</dbReference>
<dbReference type="Gene3D" id="3.30.420.10">
    <property type="entry name" value="Ribonuclease H-like superfamily/Ribonuclease H"/>
    <property type="match status" value="1"/>
</dbReference>
<dbReference type="InterPro" id="IPR002156">
    <property type="entry name" value="RNaseH_domain"/>
</dbReference>
<dbReference type="InterPro" id="IPR036397">
    <property type="entry name" value="RNaseH_sf"/>
</dbReference>
<dbReference type="GO" id="GO:0003676">
    <property type="term" value="F:nucleic acid binding"/>
    <property type="evidence" value="ECO:0007669"/>
    <property type="project" value="InterPro"/>
</dbReference>
<organism evidence="2 3">
    <name type="scientific">Gossypium schwendimanii</name>
    <name type="common">Cotton</name>
    <dbReference type="NCBI Taxonomy" id="34291"/>
    <lineage>
        <taxon>Eukaryota</taxon>
        <taxon>Viridiplantae</taxon>
        <taxon>Streptophyta</taxon>
        <taxon>Embryophyta</taxon>
        <taxon>Tracheophyta</taxon>
        <taxon>Spermatophyta</taxon>
        <taxon>Magnoliopsida</taxon>
        <taxon>eudicotyledons</taxon>
        <taxon>Gunneridae</taxon>
        <taxon>Pentapetalae</taxon>
        <taxon>rosids</taxon>
        <taxon>malvids</taxon>
        <taxon>Malvales</taxon>
        <taxon>Malvaceae</taxon>
        <taxon>Malvoideae</taxon>
        <taxon>Gossypium</taxon>
    </lineage>
</organism>
<gene>
    <name evidence="2" type="ORF">Goshw_017876</name>
</gene>
<sequence length="211" mass="24021">MRCEGRNTHPFLKDCPTARAILALGGLDNRLLVRDYSYYIDWIEDIMCVGYESGEDTYGFAKINVDTTVSNNKFGYGVIVRDSDGFVLGGGGGFKDEELTAEWAELYAFEESLIIACSLNISKVIFETNCASLMNRVKKRGKGITMLGYHIDEACKYMDNFNSIFVIWANRKSNKIADFLCKIAIKNNFNWKFRMDYLKEIHDFVIGDSIN</sequence>
<dbReference type="Pfam" id="PF13456">
    <property type="entry name" value="RVT_3"/>
    <property type="match status" value="1"/>
</dbReference>
<accession>A0A7J9NDQ0</accession>
<dbReference type="SUPFAM" id="SSF53098">
    <property type="entry name" value="Ribonuclease H-like"/>
    <property type="match status" value="1"/>
</dbReference>
<feature type="domain" description="RNase H type-1" evidence="1">
    <location>
        <begin position="64"/>
        <end position="182"/>
    </location>
</feature>
<keyword evidence="3" id="KW-1185">Reference proteome</keyword>
<dbReference type="AlphaFoldDB" id="A0A7J9NDQ0"/>
<evidence type="ECO:0000259" key="1">
    <source>
        <dbReference type="Pfam" id="PF13456"/>
    </source>
</evidence>
<dbReference type="CDD" id="cd06222">
    <property type="entry name" value="RNase_H_like"/>
    <property type="match status" value="1"/>
</dbReference>
<dbReference type="GO" id="GO:0004523">
    <property type="term" value="F:RNA-DNA hybrid ribonuclease activity"/>
    <property type="evidence" value="ECO:0007669"/>
    <property type="project" value="InterPro"/>
</dbReference>
<proteinExistence type="predicted"/>
<name>A0A7J9NDQ0_GOSSC</name>
<dbReference type="PANTHER" id="PTHR47074:SF48">
    <property type="entry name" value="POLYNUCLEOTIDYL TRANSFERASE, RIBONUCLEASE H-LIKE SUPERFAMILY PROTEIN"/>
    <property type="match status" value="1"/>
</dbReference>
<dbReference type="Proteomes" id="UP000593576">
    <property type="component" value="Unassembled WGS sequence"/>
</dbReference>
<protein>
    <recommendedName>
        <fullName evidence="1">RNase H type-1 domain-containing protein</fullName>
    </recommendedName>
</protein>
<dbReference type="OrthoDB" id="10404610at2759"/>
<evidence type="ECO:0000313" key="2">
    <source>
        <dbReference type="EMBL" id="MBA0881267.1"/>
    </source>
</evidence>
<dbReference type="PANTHER" id="PTHR47074">
    <property type="entry name" value="BNAC02G40300D PROTEIN"/>
    <property type="match status" value="1"/>
</dbReference>